<accession>A0A0M3JWX1</accession>
<evidence type="ECO:0000313" key="5">
    <source>
        <dbReference type="WBParaSite" id="ASIM_0001281501-mRNA-1"/>
    </source>
</evidence>
<protein>
    <submittedName>
        <fullName evidence="5">Multidrug resistance efflux pump</fullName>
    </submittedName>
</protein>
<reference evidence="3 4" key="2">
    <citation type="submission" date="2018-11" db="EMBL/GenBank/DDBJ databases">
        <authorList>
            <consortium name="Pathogen Informatics"/>
        </authorList>
    </citation>
    <scope>NUCLEOTIDE SEQUENCE [LARGE SCALE GENOMIC DNA]</scope>
</reference>
<dbReference type="OrthoDB" id="10573231at2759"/>
<feature type="compositionally biased region" description="Polar residues" evidence="1">
    <location>
        <begin position="47"/>
        <end position="56"/>
    </location>
</feature>
<sequence length="108" mass="11049">MPESGIIRRLTKPKVAVPLCASVALIVVAILFGVYCIRNPTFASDMLSTMSSTPSNDAAAVPGDLSQSSNISRDGHSTAVIVTSKNSTVNGSIATAKSVASDNRSGPV</sequence>
<evidence type="ECO:0000313" key="4">
    <source>
        <dbReference type="Proteomes" id="UP000267096"/>
    </source>
</evidence>
<evidence type="ECO:0000256" key="2">
    <source>
        <dbReference type="SAM" id="Phobius"/>
    </source>
</evidence>
<evidence type="ECO:0000256" key="1">
    <source>
        <dbReference type="SAM" id="MobiDB-lite"/>
    </source>
</evidence>
<dbReference type="WBParaSite" id="ASIM_0001281501-mRNA-1">
    <property type="protein sequence ID" value="ASIM_0001281501-mRNA-1"/>
    <property type="gene ID" value="ASIM_0001281501"/>
</dbReference>
<dbReference type="EMBL" id="UYRR01031162">
    <property type="protein sequence ID" value="VDK46993.1"/>
    <property type="molecule type" value="Genomic_DNA"/>
</dbReference>
<name>A0A0M3JWX1_ANISI</name>
<organism evidence="5">
    <name type="scientific">Anisakis simplex</name>
    <name type="common">Herring worm</name>
    <dbReference type="NCBI Taxonomy" id="6269"/>
    <lineage>
        <taxon>Eukaryota</taxon>
        <taxon>Metazoa</taxon>
        <taxon>Ecdysozoa</taxon>
        <taxon>Nematoda</taxon>
        <taxon>Chromadorea</taxon>
        <taxon>Rhabditida</taxon>
        <taxon>Spirurina</taxon>
        <taxon>Ascaridomorpha</taxon>
        <taxon>Ascaridoidea</taxon>
        <taxon>Anisakidae</taxon>
        <taxon>Anisakis</taxon>
        <taxon>Anisakis simplex complex</taxon>
    </lineage>
</organism>
<keyword evidence="2" id="KW-1133">Transmembrane helix</keyword>
<keyword evidence="2" id="KW-0472">Membrane</keyword>
<dbReference type="AlphaFoldDB" id="A0A0M3JWX1"/>
<reference evidence="5" key="1">
    <citation type="submission" date="2017-02" db="UniProtKB">
        <authorList>
            <consortium name="WormBaseParasite"/>
        </authorList>
    </citation>
    <scope>IDENTIFICATION</scope>
</reference>
<feature type="region of interest" description="Disordered" evidence="1">
    <location>
        <begin position="47"/>
        <end position="72"/>
    </location>
</feature>
<keyword evidence="4" id="KW-1185">Reference proteome</keyword>
<keyword evidence="2" id="KW-0812">Transmembrane</keyword>
<proteinExistence type="predicted"/>
<feature type="transmembrane region" description="Helical" evidence="2">
    <location>
        <begin position="15"/>
        <end position="37"/>
    </location>
</feature>
<gene>
    <name evidence="3" type="ORF">ASIM_LOCUS12281</name>
</gene>
<dbReference type="Proteomes" id="UP000267096">
    <property type="component" value="Unassembled WGS sequence"/>
</dbReference>
<evidence type="ECO:0000313" key="3">
    <source>
        <dbReference type="EMBL" id="VDK46993.1"/>
    </source>
</evidence>